<evidence type="ECO:0000313" key="2">
    <source>
        <dbReference type="EMBL" id="WEX86128.1"/>
    </source>
</evidence>
<reference evidence="2 3" key="1">
    <citation type="submission" date="2023-03" db="EMBL/GenBank/DDBJ databases">
        <authorList>
            <person name="Kaur S."/>
            <person name="Espinosa-Saiz D."/>
            <person name="Velazquez E."/>
            <person name="Menendez E."/>
            <person name="diCenzo G.C."/>
        </authorList>
    </citation>
    <scope>NUCLEOTIDE SEQUENCE [LARGE SCALE GENOMIC DNA]</scope>
    <source>
        <strain evidence="2 3">LMG 24692</strain>
    </source>
</reference>
<feature type="domain" description="AbiTii" evidence="1">
    <location>
        <begin position="3"/>
        <end position="195"/>
    </location>
</feature>
<evidence type="ECO:0000313" key="3">
    <source>
        <dbReference type="Proteomes" id="UP001229355"/>
    </source>
</evidence>
<dbReference type="InterPro" id="IPR041304">
    <property type="entry name" value="AbiTii"/>
</dbReference>
<dbReference type="RefSeq" id="WP_280658205.1">
    <property type="nucleotide sequence ID" value="NZ_CP120373.1"/>
</dbReference>
<evidence type="ECO:0000259" key="1">
    <source>
        <dbReference type="Pfam" id="PF18864"/>
    </source>
</evidence>
<protein>
    <recommendedName>
        <fullName evidence="1">AbiTii domain-containing protein</fullName>
    </recommendedName>
</protein>
<keyword evidence="3" id="KW-1185">Reference proteome</keyword>
<dbReference type="EMBL" id="CP120373">
    <property type="protein sequence ID" value="WEX86128.1"/>
    <property type="molecule type" value="Genomic_DNA"/>
</dbReference>
<name>A0ABY8DAZ7_9HYPH</name>
<dbReference type="Pfam" id="PF18864">
    <property type="entry name" value="AbiTii"/>
    <property type="match status" value="1"/>
</dbReference>
<accession>A0ABY8DAZ7</accession>
<sequence length="304" mass="32965">MGLLVEIQRDAISDTTPASTLLRKCLVLAHNLDSNLLEDWVRHELNGYPKDVEVPDYRRIPMHFKANLTNLVYTVTNQPVPQALVAKAAGDSDIGTFKCRQAIATISEDKIKDSDTLVVNFDNYALVLERKGIFDSSYNVSQFWGEVPSPSVLGIVDAVRNRVLEFALALSKKYPNAGEVGGITMKEPSVEKTVNQIFNTTINGNAGVVGNADNATVNITVNQGNFGDLRQQLMRQGIGEDDIKELEAAITSEPQIGADKKYGPKVGQWVGKMLGKAASGAWNVGLQAGGVILEKALLGYYGLS</sequence>
<gene>
    <name evidence="2" type="ORF">PZN02_002386</name>
</gene>
<organism evidence="2 3">
    <name type="scientific">Sinorhizobium garamanticum</name>
    <dbReference type="NCBI Taxonomy" id="680247"/>
    <lineage>
        <taxon>Bacteria</taxon>
        <taxon>Pseudomonadati</taxon>
        <taxon>Pseudomonadota</taxon>
        <taxon>Alphaproteobacteria</taxon>
        <taxon>Hyphomicrobiales</taxon>
        <taxon>Rhizobiaceae</taxon>
        <taxon>Sinorhizobium/Ensifer group</taxon>
        <taxon>Sinorhizobium</taxon>
    </lineage>
</organism>
<proteinExistence type="predicted"/>
<dbReference type="Proteomes" id="UP001229355">
    <property type="component" value="Chromosome 1"/>
</dbReference>